<dbReference type="Gene3D" id="3.90.1200.10">
    <property type="match status" value="1"/>
</dbReference>
<dbReference type="Pfam" id="PF01636">
    <property type="entry name" value="APH"/>
    <property type="match status" value="1"/>
</dbReference>
<dbReference type="InterPro" id="IPR002575">
    <property type="entry name" value="Aminoglycoside_PTrfase"/>
</dbReference>
<dbReference type="RefSeq" id="WP_347286584.1">
    <property type="nucleotide sequence ID" value="NZ_JAUZQE010000007.1"/>
</dbReference>
<accession>A0ABU1D4D3</accession>
<dbReference type="PANTHER" id="PTHR33540:SF1">
    <property type="entry name" value="N-ACETYLMURAMATE_N-ACETYLGLUCOSAMINE KINASE"/>
    <property type="match status" value="1"/>
</dbReference>
<dbReference type="SUPFAM" id="SSF56112">
    <property type="entry name" value="Protein kinase-like (PK-like)"/>
    <property type="match status" value="1"/>
</dbReference>
<organism evidence="4 5">
    <name type="scientific">Yanghanlia caeni</name>
    <dbReference type="NCBI Taxonomy" id="3064283"/>
    <lineage>
        <taxon>Bacteria</taxon>
        <taxon>Pseudomonadati</taxon>
        <taxon>Pseudomonadota</taxon>
        <taxon>Betaproteobacteria</taxon>
        <taxon>Burkholderiales</taxon>
        <taxon>Alcaligenaceae</taxon>
        <taxon>Yanghanlia</taxon>
    </lineage>
</organism>
<keyword evidence="5" id="KW-1185">Reference proteome</keyword>
<dbReference type="Proteomes" id="UP001232156">
    <property type="component" value="Unassembled WGS sequence"/>
</dbReference>
<sequence>MDSRPAPDADKRLADLHQWLSGLAPELGLVPQTLRPASSDASFRRYFRIDCSSGTAIVMDAPPQHEDCRPFIKIGERLRNAGLTVPEVLAQDLDQGFLLLTDLGTHTYFQALREGVDLAGLHVLYRPALHALVRMQQAPVDGLPRYDATRLYEELGVFREWYVEKYCNATLTPQEEETLDALLGALVADNAAQPTVLVHRDYHSPNLMVPAQEGSEPGIIDFQDAVAGPITYDIASLVTDARYTWEEPEQLDWAIRYWEAARAAGLPVGEDFAVFHRAYEWMSLQRNLRILGVFVRLSQRDGKHHYLDHLPRVQGYVRQVASRYNTLRPLLKLLDRIEGVQPTVPYGLQ</sequence>
<keyword evidence="2" id="KW-0067">ATP-binding</keyword>
<keyword evidence="1" id="KW-0547">Nucleotide-binding</keyword>
<evidence type="ECO:0000256" key="1">
    <source>
        <dbReference type="ARBA" id="ARBA00022741"/>
    </source>
</evidence>
<comment type="caution">
    <text evidence="4">The sequence shown here is derived from an EMBL/GenBank/DDBJ whole genome shotgun (WGS) entry which is preliminary data.</text>
</comment>
<feature type="domain" description="Aminoglycoside phosphotransferase" evidence="3">
    <location>
        <begin position="33"/>
        <end position="265"/>
    </location>
</feature>
<gene>
    <name evidence="4" type="ORF">Q8947_04780</name>
</gene>
<evidence type="ECO:0000313" key="4">
    <source>
        <dbReference type="EMBL" id="MDR4125298.1"/>
    </source>
</evidence>
<name>A0ABU1D4D3_9BURK</name>
<dbReference type="Gene3D" id="3.30.200.20">
    <property type="entry name" value="Phosphorylase Kinase, domain 1"/>
    <property type="match status" value="1"/>
</dbReference>
<dbReference type="EMBL" id="JAUZQE010000007">
    <property type="protein sequence ID" value="MDR4125298.1"/>
    <property type="molecule type" value="Genomic_DNA"/>
</dbReference>
<evidence type="ECO:0000313" key="5">
    <source>
        <dbReference type="Proteomes" id="UP001232156"/>
    </source>
</evidence>
<dbReference type="InterPro" id="IPR011009">
    <property type="entry name" value="Kinase-like_dom_sf"/>
</dbReference>
<evidence type="ECO:0000256" key="2">
    <source>
        <dbReference type="ARBA" id="ARBA00022840"/>
    </source>
</evidence>
<evidence type="ECO:0000259" key="3">
    <source>
        <dbReference type="Pfam" id="PF01636"/>
    </source>
</evidence>
<proteinExistence type="predicted"/>
<reference evidence="4 5" key="1">
    <citation type="submission" date="2023-08" db="EMBL/GenBank/DDBJ databases">
        <title>Alcaligenaceae gen. nov., a novel taxon isolated from the sludge of Yixing Pesticide Factory.</title>
        <authorList>
            <person name="Ruan L."/>
        </authorList>
    </citation>
    <scope>NUCLEOTIDE SEQUENCE [LARGE SCALE GENOMIC DNA]</scope>
    <source>
        <strain evidence="4 5">LG-2</strain>
    </source>
</reference>
<protein>
    <submittedName>
        <fullName evidence="4">Phosphotransferase</fullName>
    </submittedName>
</protein>
<dbReference type="PANTHER" id="PTHR33540">
    <property type="entry name" value="TRNA THREONYLCARBAMOYLADENOSINE BIOSYNTHESIS PROTEIN TSAE"/>
    <property type="match status" value="1"/>
</dbReference>